<evidence type="ECO:0000313" key="4">
    <source>
        <dbReference type="Proteomes" id="UP000037069"/>
    </source>
</evidence>
<proteinExistence type="inferred from homology"/>
<reference evidence="3 4" key="1">
    <citation type="journal article" date="2015" name="Nat. Commun.">
        <title>Lucilia cuprina genome unlocks parasitic fly biology to underpin future interventions.</title>
        <authorList>
            <person name="Anstead C.A."/>
            <person name="Korhonen P.K."/>
            <person name="Young N.D."/>
            <person name="Hall R.S."/>
            <person name="Jex A.R."/>
            <person name="Murali S.C."/>
            <person name="Hughes D.S."/>
            <person name="Lee S.F."/>
            <person name="Perry T."/>
            <person name="Stroehlein A.J."/>
            <person name="Ansell B.R."/>
            <person name="Breugelmans B."/>
            <person name="Hofmann A."/>
            <person name="Qu J."/>
            <person name="Dugan S."/>
            <person name="Lee S.L."/>
            <person name="Chao H."/>
            <person name="Dinh H."/>
            <person name="Han Y."/>
            <person name="Doddapaneni H.V."/>
            <person name="Worley K.C."/>
            <person name="Muzny D.M."/>
            <person name="Ioannidis P."/>
            <person name="Waterhouse R.M."/>
            <person name="Zdobnov E.M."/>
            <person name="James P.J."/>
            <person name="Bagnall N.H."/>
            <person name="Kotze A.C."/>
            <person name="Gibbs R.A."/>
            <person name="Richards S."/>
            <person name="Batterham P."/>
            <person name="Gasser R.B."/>
        </authorList>
    </citation>
    <scope>NUCLEOTIDE SEQUENCE [LARGE SCALE GENOMIC DNA]</scope>
    <source>
        <strain evidence="3 4">LS</strain>
        <tissue evidence="3">Full body</tissue>
    </source>
</reference>
<dbReference type="PANTHER" id="PTHR14894:SF0">
    <property type="entry name" value="CDK5 REGULATORY SUBUNIT-ASSOCIATED PROTEIN 3"/>
    <property type="match status" value="1"/>
</dbReference>
<dbReference type="OMA" id="CRLYEKN"/>
<gene>
    <name evidence="3" type="ORF">FF38_01725</name>
</gene>
<dbReference type="AlphaFoldDB" id="A0A0L0CKP2"/>
<protein>
    <submittedName>
        <fullName evidence="3">CDK5RAP3-like protein</fullName>
    </submittedName>
</protein>
<comment type="similarity">
    <text evidence="1">Belongs to the CDK5RAP3 family.</text>
</comment>
<comment type="caution">
    <text evidence="3">The sequence shown here is derived from an EMBL/GenBank/DDBJ whole genome shotgun (WGS) entry which is preliminary data.</text>
</comment>
<dbReference type="Pfam" id="PF05600">
    <property type="entry name" value="CDK5RAP3"/>
    <property type="match status" value="1"/>
</dbReference>
<accession>A0A0L0CKP2</accession>
<feature type="region of interest" description="Disordered" evidence="2">
    <location>
        <begin position="261"/>
        <end position="280"/>
    </location>
</feature>
<dbReference type="Proteomes" id="UP000037069">
    <property type="component" value="Unassembled WGS sequence"/>
</dbReference>
<evidence type="ECO:0000313" key="3">
    <source>
        <dbReference type="EMBL" id="KNC32835.1"/>
    </source>
</evidence>
<dbReference type="EMBL" id="JRES01000264">
    <property type="protein sequence ID" value="KNC32835.1"/>
    <property type="molecule type" value="Genomic_DNA"/>
</dbReference>
<organism evidence="3 4">
    <name type="scientific">Lucilia cuprina</name>
    <name type="common">Green bottle fly</name>
    <name type="synonym">Australian sheep blowfly</name>
    <dbReference type="NCBI Taxonomy" id="7375"/>
    <lineage>
        <taxon>Eukaryota</taxon>
        <taxon>Metazoa</taxon>
        <taxon>Ecdysozoa</taxon>
        <taxon>Arthropoda</taxon>
        <taxon>Hexapoda</taxon>
        <taxon>Insecta</taxon>
        <taxon>Pterygota</taxon>
        <taxon>Neoptera</taxon>
        <taxon>Endopterygota</taxon>
        <taxon>Diptera</taxon>
        <taxon>Brachycera</taxon>
        <taxon>Muscomorpha</taxon>
        <taxon>Oestroidea</taxon>
        <taxon>Calliphoridae</taxon>
        <taxon>Luciliinae</taxon>
        <taxon>Lucilia</taxon>
    </lineage>
</organism>
<sequence>MNEADIPIDIHTLKLLDWLVSRRIVPKNIQAALKDIRSKITNALQDMPSNDELIKLLKGSNINYFHCKEIVEILKQTEKDTKSIFGSYGSQRMKDWQEIIRLYEKDNVYLAETAQLYVRNVNYEVPNVRKQMTKLEQQSEESLKRSQDLNKPEAQLLAEHAALLQQLGVKGDNLREEFTQVLLSLPELYAKSIKNIGSLEEAVDLYALTTGQNKQQCLPITRHLIEFGNTTVYQYIHKEAPLAVEEPPIKLNLSEEHSAKATEDNEIDFGDDNGGASSTISGEMIDFGDLNMDNGSTGGIDFGEGVESGGDIDWGIESTPAEAVEINFDIPIEEYGIVVEGAGMDGGIAKGDQAYTLLDSPNYRERFTDELYELEAFLRMRLYELRQVNTASSNIMFSLMESISTHDEESIRKMITQVEIILKEISSENTRHLFQLKHSPKYADLLASKLKQMLKAVEKIRTTRQVLKDRAAELKEQRLALVPVLEELVAQTNKLQGQIEQDISKRYKNRVVNLMGGVSS</sequence>
<evidence type="ECO:0000256" key="2">
    <source>
        <dbReference type="SAM" id="MobiDB-lite"/>
    </source>
</evidence>
<name>A0A0L0CKP2_LUCCU</name>
<dbReference type="InterPro" id="IPR008491">
    <property type="entry name" value="CDK5RAP3"/>
</dbReference>
<dbReference type="STRING" id="7375.A0A0L0CKP2"/>
<dbReference type="PANTHER" id="PTHR14894">
    <property type="entry name" value="CDK5 REGULATORY SUBUNIT-ASSOCIATED PROTEIN 3"/>
    <property type="match status" value="1"/>
</dbReference>
<keyword evidence="4" id="KW-1185">Reference proteome</keyword>
<evidence type="ECO:0000256" key="1">
    <source>
        <dbReference type="ARBA" id="ARBA00007478"/>
    </source>
</evidence>
<dbReference type="GO" id="GO:0007346">
    <property type="term" value="P:regulation of mitotic cell cycle"/>
    <property type="evidence" value="ECO:0007669"/>
    <property type="project" value="TreeGrafter"/>
</dbReference>
<dbReference type="GO" id="GO:0012505">
    <property type="term" value="C:endomembrane system"/>
    <property type="evidence" value="ECO:0007669"/>
    <property type="project" value="TreeGrafter"/>
</dbReference>
<dbReference type="OrthoDB" id="340432at2759"/>